<dbReference type="InterPro" id="IPR018060">
    <property type="entry name" value="HTH_AraC"/>
</dbReference>
<evidence type="ECO:0000313" key="6">
    <source>
        <dbReference type="Proteomes" id="UP000823912"/>
    </source>
</evidence>
<evidence type="ECO:0000256" key="3">
    <source>
        <dbReference type="ARBA" id="ARBA00023163"/>
    </source>
</evidence>
<dbReference type="InterPro" id="IPR014710">
    <property type="entry name" value="RmlC-like_jellyroll"/>
</dbReference>
<dbReference type="InterPro" id="IPR009057">
    <property type="entry name" value="Homeodomain-like_sf"/>
</dbReference>
<dbReference type="InterPro" id="IPR013096">
    <property type="entry name" value="Cupin_2"/>
</dbReference>
<protein>
    <submittedName>
        <fullName evidence="5">Helix-turn-helix domain-containing protein</fullName>
    </submittedName>
</protein>
<dbReference type="GO" id="GO:0043565">
    <property type="term" value="F:sequence-specific DNA binding"/>
    <property type="evidence" value="ECO:0007669"/>
    <property type="project" value="InterPro"/>
</dbReference>
<keyword evidence="2" id="KW-0238">DNA-binding</keyword>
<evidence type="ECO:0000256" key="1">
    <source>
        <dbReference type="ARBA" id="ARBA00023015"/>
    </source>
</evidence>
<organism evidence="5 6">
    <name type="scientific">Candidatus Pullilachnospira gallistercoris</name>
    <dbReference type="NCBI Taxonomy" id="2840911"/>
    <lineage>
        <taxon>Bacteria</taxon>
        <taxon>Bacillati</taxon>
        <taxon>Bacillota</taxon>
        <taxon>Clostridia</taxon>
        <taxon>Lachnospirales</taxon>
        <taxon>Lachnospiraceae</taxon>
        <taxon>Lachnospiraceae incertae sedis</taxon>
        <taxon>Candidatus Pullilachnospira</taxon>
    </lineage>
</organism>
<dbReference type="PROSITE" id="PS01124">
    <property type="entry name" value="HTH_ARAC_FAMILY_2"/>
    <property type="match status" value="1"/>
</dbReference>
<dbReference type="AlphaFoldDB" id="A0A9D1EAD2"/>
<reference evidence="5" key="1">
    <citation type="submission" date="2020-10" db="EMBL/GenBank/DDBJ databases">
        <authorList>
            <person name="Gilroy R."/>
        </authorList>
    </citation>
    <scope>NUCLEOTIDE SEQUENCE</scope>
    <source>
        <strain evidence="5">ChiSjej5B23-6657</strain>
    </source>
</reference>
<accession>A0A9D1EAD2</accession>
<keyword evidence="1" id="KW-0805">Transcription regulation</keyword>
<evidence type="ECO:0000256" key="2">
    <source>
        <dbReference type="ARBA" id="ARBA00023125"/>
    </source>
</evidence>
<dbReference type="InterPro" id="IPR011051">
    <property type="entry name" value="RmlC_Cupin_sf"/>
</dbReference>
<dbReference type="SMART" id="SM00342">
    <property type="entry name" value="HTH_ARAC"/>
    <property type="match status" value="1"/>
</dbReference>
<dbReference type="Gene3D" id="1.10.10.60">
    <property type="entry name" value="Homeodomain-like"/>
    <property type="match status" value="2"/>
</dbReference>
<dbReference type="GO" id="GO:0003700">
    <property type="term" value="F:DNA-binding transcription factor activity"/>
    <property type="evidence" value="ECO:0007669"/>
    <property type="project" value="InterPro"/>
</dbReference>
<gene>
    <name evidence="5" type="ORF">IAA55_06420</name>
</gene>
<evidence type="ECO:0000259" key="4">
    <source>
        <dbReference type="PROSITE" id="PS01124"/>
    </source>
</evidence>
<dbReference type="PANTHER" id="PTHR43280">
    <property type="entry name" value="ARAC-FAMILY TRANSCRIPTIONAL REGULATOR"/>
    <property type="match status" value="1"/>
</dbReference>
<dbReference type="InterPro" id="IPR020449">
    <property type="entry name" value="Tscrpt_reg_AraC-type_HTH"/>
</dbReference>
<dbReference type="PRINTS" id="PR00032">
    <property type="entry name" value="HTHARAC"/>
</dbReference>
<comment type="caution">
    <text evidence="5">The sequence shown here is derived from an EMBL/GenBank/DDBJ whole genome shotgun (WGS) entry which is preliminary data.</text>
</comment>
<dbReference type="Pfam" id="PF12833">
    <property type="entry name" value="HTH_18"/>
    <property type="match status" value="1"/>
</dbReference>
<dbReference type="PANTHER" id="PTHR43280:SF2">
    <property type="entry name" value="HTH-TYPE TRANSCRIPTIONAL REGULATOR EXSA"/>
    <property type="match status" value="1"/>
</dbReference>
<dbReference type="Pfam" id="PF07883">
    <property type="entry name" value="Cupin_2"/>
    <property type="match status" value="1"/>
</dbReference>
<proteinExistence type="predicted"/>
<dbReference type="SUPFAM" id="SSF51182">
    <property type="entry name" value="RmlC-like cupins"/>
    <property type="match status" value="1"/>
</dbReference>
<feature type="domain" description="HTH araC/xylS-type" evidence="4">
    <location>
        <begin position="242"/>
        <end position="339"/>
    </location>
</feature>
<name>A0A9D1EAD2_9FIRM</name>
<dbReference type="EMBL" id="DVHM01000101">
    <property type="protein sequence ID" value="HIR70896.1"/>
    <property type="molecule type" value="Genomic_DNA"/>
</dbReference>
<reference evidence="5" key="2">
    <citation type="journal article" date="2021" name="PeerJ">
        <title>Extensive microbial diversity within the chicken gut microbiome revealed by metagenomics and culture.</title>
        <authorList>
            <person name="Gilroy R."/>
            <person name="Ravi A."/>
            <person name="Getino M."/>
            <person name="Pursley I."/>
            <person name="Horton D.L."/>
            <person name="Alikhan N.F."/>
            <person name="Baker D."/>
            <person name="Gharbi K."/>
            <person name="Hall N."/>
            <person name="Watson M."/>
            <person name="Adriaenssens E.M."/>
            <person name="Foster-Nyarko E."/>
            <person name="Jarju S."/>
            <person name="Secka A."/>
            <person name="Antonio M."/>
            <person name="Oren A."/>
            <person name="Chaudhuri R.R."/>
            <person name="La Ragione R."/>
            <person name="Hildebrand F."/>
            <person name="Pallen M.J."/>
        </authorList>
    </citation>
    <scope>NUCLEOTIDE SEQUENCE</scope>
    <source>
        <strain evidence="5">ChiSjej5B23-6657</strain>
    </source>
</reference>
<dbReference type="Gene3D" id="2.60.120.10">
    <property type="entry name" value="Jelly Rolls"/>
    <property type="match status" value="1"/>
</dbReference>
<dbReference type="SUPFAM" id="SSF46689">
    <property type="entry name" value="Homeodomain-like"/>
    <property type="match status" value="2"/>
</dbReference>
<dbReference type="Proteomes" id="UP000823912">
    <property type="component" value="Unassembled WGS sequence"/>
</dbReference>
<sequence length="372" mass="42409">MNITQDVEELFREGLSVAELGNIFMSMNNSSIRQIRSPLSLSHFESTGSGLTVELCDSRHHIHLSIPKSEYDTLQSPILHNHDYFELMFILSGTLKIQIEDTIYTYQEGDTCLFDRNIHHAEVQQQNTSIIYCCITKAFLDNWPNGSTAYDLSDSKCLLHFFKNSENAPGSSNRFAEFRNANARGVDKIHSLLHFMRAELLQQEPGSWLIICGLFCRLLNTLADPNLFRYQCVTLKNESLVDQVRLYIESAPGRVSREEISAAMHYSSDYLNRVFRQHMGMTLSAYCTYTYMKKAASLLLQTDDTIEEIATAVGFSNPSQFYRQFRKFFHVTPQAYRSMCSKILDAGETSKSSQTTAPQYSDNTSRIFASDA</sequence>
<evidence type="ECO:0000313" key="5">
    <source>
        <dbReference type="EMBL" id="HIR70896.1"/>
    </source>
</evidence>
<keyword evidence="3" id="KW-0804">Transcription</keyword>